<accession>A0ABT3IMZ0</accession>
<feature type="chain" id="PRO_5045288301" evidence="1">
    <location>
        <begin position="22"/>
        <end position="281"/>
    </location>
</feature>
<dbReference type="EMBL" id="JAPDNS010000001">
    <property type="protein sequence ID" value="MCW3485155.1"/>
    <property type="molecule type" value="Genomic_DNA"/>
</dbReference>
<dbReference type="Gene3D" id="3.10.450.50">
    <property type="match status" value="1"/>
</dbReference>
<evidence type="ECO:0000259" key="2">
    <source>
        <dbReference type="Pfam" id="PF07883"/>
    </source>
</evidence>
<sequence>MGIVKNLTVLFFVILSLQVTAQEAPVFPKGEMATNTDNFTGTIWLNEFVKADSSFDFNITGATYKQASILDWHMHPGGQILLITAGSGYYQEKGKPVQIVHKGDVIKCTPGVEHWHGATQNSDFAYVAISPAQKGKTIWSGKVSREAYNQINHSDQHPKNDVQEIIRLSTTKWHWMADRQIDSLDALFHEKAVFVHMGGTMTRMQELQVIKTGSIQYKQADIQETTVQLIGNTAILLSKIRLLAVVGGHEVTNPFVVTEVYIKEENGWSLGSLSFTRLLTK</sequence>
<dbReference type="PANTHER" id="PTHR43698">
    <property type="entry name" value="RIBD C-TERMINAL DOMAIN CONTAINING PROTEIN"/>
    <property type="match status" value="1"/>
</dbReference>
<feature type="domain" description="Cupin type-2" evidence="2">
    <location>
        <begin position="71"/>
        <end position="129"/>
    </location>
</feature>
<keyword evidence="1" id="KW-0732">Signal</keyword>
<dbReference type="RefSeq" id="WP_264731259.1">
    <property type="nucleotide sequence ID" value="NZ_JAPDNR010000001.1"/>
</dbReference>
<organism evidence="4 5">
    <name type="scientific">Chitinophaga nivalis</name>
    <dbReference type="NCBI Taxonomy" id="2991709"/>
    <lineage>
        <taxon>Bacteria</taxon>
        <taxon>Pseudomonadati</taxon>
        <taxon>Bacteroidota</taxon>
        <taxon>Chitinophagia</taxon>
        <taxon>Chitinophagales</taxon>
        <taxon>Chitinophagaceae</taxon>
        <taxon>Chitinophaga</taxon>
    </lineage>
</organism>
<keyword evidence="5" id="KW-1185">Reference proteome</keyword>
<dbReference type="SUPFAM" id="SSF51182">
    <property type="entry name" value="RmlC-like cupins"/>
    <property type="match status" value="1"/>
</dbReference>
<evidence type="ECO:0000256" key="1">
    <source>
        <dbReference type="SAM" id="SignalP"/>
    </source>
</evidence>
<dbReference type="InterPro" id="IPR014710">
    <property type="entry name" value="RmlC-like_jellyroll"/>
</dbReference>
<dbReference type="InterPro" id="IPR032710">
    <property type="entry name" value="NTF2-like_dom_sf"/>
</dbReference>
<proteinExistence type="predicted"/>
<evidence type="ECO:0000313" key="4">
    <source>
        <dbReference type="EMBL" id="MCW3485155.1"/>
    </source>
</evidence>
<dbReference type="PANTHER" id="PTHR43698:SF1">
    <property type="entry name" value="BLL4564 PROTEIN"/>
    <property type="match status" value="1"/>
</dbReference>
<dbReference type="Pfam" id="PF14534">
    <property type="entry name" value="DUF4440"/>
    <property type="match status" value="1"/>
</dbReference>
<dbReference type="InterPro" id="IPR013096">
    <property type="entry name" value="Cupin_2"/>
</dbReference>
<dbReference type="InterPro" id="IPR047263">
    <property type="entry name" value="HNL-like_cupin"/>
</dbReference>
<feature type="domain" description="DUF4440" evidence="3">
    <location>
        <begin position="165"/>
        <end position="269"/>
    </location>
</feature>
<evidence type="ECO:0000313" key="5">
    <source>
        <dbReference type="Proteomes" id="UP001207742"/>
    </source>
</evidence>
<protein>
    <submittedName>
        <fullName evidence="4">DUF4440 domain-containing protein</fullName>
    </submittedName>
</protein>
<dbReference type="Gene3D" id="2.60.120.10">
    <property type="entry name" value="Jelly Rolls"/>
    <property type="match status" value="1"/>
</dbReference>
<dbReference type="Proteomes" id="UP001207742">
    <property type="component" value="Unassembled WGS sequence"/>
</dbReference>
<reference evidence="4 5" key="1">
    <citation type="submission" date="2022-10" db="EMBL/GenBank/DDBJ databases">
        <title>Chitinophaga nivalis PC15 sp. nov., isolated from Pyeongchang county, South Korea.</title>
        <authorList>
            <person name="Trinh H.N."/>
        </authorList>
    </citation>
    <scope>NUCLEOTIDE SEQUENCE [LARGE SCALE GENOMIC DNA]</scope>
    <source>
        <strain evidence="4 5">PC14</strain>
    </source>
</reference>
<comment type="caution">
    <text evidence="4">The sequence shown here is derived from an EMBL/GenBank/DDBJ whole genome shotgun (WGS) entry which is preliminary data.</text>
</comment>
<feature type="signal peptide" evidence="1">
    <location>
        <begin position="1"/>
        <end position="21"/>
    </location>
</feature>
<dbReference type="InterPro" id="IPR027843">
    <property type="entry name" value="DUF4440"/>
</dbReference>
<dbReference type="CDD" id="cd02233">
    <property type="entry name" value="cupin_HNL-like"/>
    <property type="match status" value="1"/>
</dbReference>
<dbReference type="SUPFAM" id="SSF54427">
    <property type="entry name" value="NTF2-like"/>
    <property type="match status" value="1"/>
</dbReference>
<name>A0ABT3IMZ0_9BACT</name>
<dbReference type="InterPro" id="IPR011051">
    <property type="entry name" value="RmlC_Cupin_sf"/>
</dbReference>
<gene>
    <name evidence="4" type="ORF">OL497_14695</name>
</gene>
<evidence type="ECO:0000259" key="3">
    <source>
        <dbReference type="Pfam" id="PF14534"/>
    </source>
</evidence>
<dbReference type="Pfam" id="PF07883">
    <property type="entry name" value="Cupin_2"/>
    <property type="match status" value="1"/>
</dbReference>